<feature type="region of interest" description="Disordered" evidence="2">
    <location>
        <begin position="1"/>
        <end position="54"/>
    </location>
</feature>
<dbReference type="InterPro" id="IPR023394">
    <property type="entry name" value="Sec7_C_sf"/>
</dbReference>
<feature type="coiled-coil region" evidence="1">
    <location>
        <begin position="597"/>
        <end position="624"/>
    </location>
</feature>
<keyword evidence="5" id="KW-1185">Reference proteome</keyword>
<dbReference type="Pfam" id="PF01369">
    <property type="entry name" value="Sec7"/>
    <property type="match status" value="1"/>
</dbReference>
<protein>
    <submittedName>
        <fullName evidence="4">SEC7-like protein</fullName>
    </submittedName>
</protein>
<dbReference type="STRING" id="101127.A0A1X2GCA1"/>
<dbReference type="GO" id="GO:0032012">
    <property type="term" value="P:regulation of ARF protein signal transduction"/>
    <property type="evidence" value="ECO:0007669"/>
    <property type="project" value="InterPro"/>
</dbReference>
<feature type="compositionally biased region" description="Acidic residues" evidence="2">
    <location>
        <begin position="92"/>
        <end position="101"/>
    </location>
</feature>
<name>A0A1X2GCA1_9FUNG</name>
<evidence type="ECO:0000313" key="5">
    <source>
        <dbReference type="Proteomes" id="UP000242146"/>
    </source>
</evidence>
<gene>
    <name evidence="4" type="ORF">DM01DRAFT_1408992</name>
</gene>
<comment type="caution">
    <text evidence="4">The sequence shown here is derived from an EMBL/GenBank/DDBJ whole genome shotgun (WGS) entry which is preliminary data.</text>
</comment>
<dbReference type="SMART" id="SM00222">
    <property type="entry name" value="Sec7"/>
    <property type="match status" value="1"/>
</dbReference>
<dbReference type="PANTHER" id="PTHR10663:SF373">
    <property type="entry name" value="PH AND SEC7 DOMAIN-CONTAINING PROTEIN C11E3.11C"/>
    <property type="match status" value="1"/>
</dbReference>
<feature type="region of interest" description="Disordered" evidence="2">
    <location>
        <begin position="92"/>
        <end position="132"/>
    </location>
</feature>
<dbReference type="SUPFAM" id="SSF48425">
    <property type="entry name" value="Sec7 domain"/>
    <property type="match status" value="1"/>
</dbReference>
<feature type="domain" description="SEC7" evidence="3">
    <location>
        <begin position="158"/>
        <end position="387"/>
    </location>
</feature>
<evidence type="ECO:0000256" key="2">
    <source>
        <dbReference type="SAM" id="MobiDB-lite"/>
    </source>
</evidence>
<accession>A0A1X2GCA1</accession>
<dbReference type="Proteomes" id="UP000242146">
    <property type="component" value="Unassembled WGS sequence"/>
</dbReference>
<dbReference type="PROSITE" id="PS50190">
    <property type="entry name" value="SEC7"/>
    <property type="match status" value="1"/>
</dbReference>
<dbReference type="OrthoDB" id="2157641at2759"/>
<evidence type="ECO:0000313" key="4">
    <source>
        <dbReference type="EMBL" id="ORX50465.1"/>
    </source>
</evidence>
<evidence type="ECO:0000259" key="3">
    <source>
        <dbReference type="PROSITE" id="PS50190"/>
    </source>
</evidence>
<proteinExistence type="predicted"/>
<reference evidence="4 5" key="1">
    <citation type="submission" date="2016-07" db="EMBL/GenBank/DDBJ databases">
        <title>Pervasive Adenine N6-methylation of Active Genes in Fungi.</title>
        <authorList>
            <consortium name="DOE Joint Genome Institute"/>
            <person name="Mondo S.J."/>
            <person name="Dannebaum R.O."/>
            <person name="Kuo R.C."/>
            <person name="Labutti K."/>
            <person name="Haridas S."/>
            <person name="Kuo A."/>
            <person name="Salamov A."/>
            <person name="Ahrendt S.R."/>
            <person name="Lipzen A."/>
            <person name="Sullivan W."/>
            <person name="Andreopoulos W.B."/>
            <person name="Clum A."/>
            <person name="Lindquist E."/>
            <person name="Daum C."/>
            <person name="Ramamoorthy G.K."/>
            <person name="Gryganskyi A."/>
            <person name="Culley D."/>
            <person name="Magnuson J.K."/>
            <person name="James T.Y."/>
            <person name="O'Malley M.A."/>
            <person name="Stajich J.E."/>
            <person name="Spatafora J.W."/>
            <person name="Visel A."/>
            <person name="Grigoriev I.V."/>
        </authorList>
    </citation>
    <scope>NUCLEOTIDE SEQUENCE [LARGE SCALE GENOMIC DNA]</scope>
    <source>
        <strain evidence="4 5">NRRL 3301</strain>
    </source>
</reference>
<dbReference type="EMBL" id="MCGT01000023">
    <property type="protein sequence ID" value="ORX50465.1"/>
    <property type="molecule type" value="Genomic_DNA"/>
</dbReference>
<dbReference type="AlphaFoldDB" id="A0A1X2GCA1"/>
<dbReference type="InterPro" id="IPR000904">
    <property type="entry name" value="Sec7_dom"/>
</dbReference>
<dbReference type="GO" id="GO:0005085">
    <property type="term" value="F:guanyl-nucleotide exchange factor activity"/>
    <property type="evidence" value="ECO:0007669"/>
    <property type="project" value="InterPro"/>
</dbReference>
<feature type="compositionally biased region" description="Pro residues" evidence="2">
    <location>
        <begin position="38"/>
        <end position="47"/>
    </location>
</feature>
<keyword evidence="1" id="KW-0175">Coiled coil</keyword>
<dbReference type="InterPro" id="IPR035999">
    <property type="entry name" value="Sec7_dom_sf"/>
</dbReference>
<evidence type="ECO:0000256" key="1">
    <source>
        <dbReference type="SAM" id="Coils"/>
    </source>
</evidence>
<organism evidence="4 5">
    <name type="scientific">Hesseltinella vesiculosa</name>
    <dbReference type="NCBI Taxonomy" id="101127"/>
    <lineage>
        <taxon>Eukaryota</taxon>
        <taxon>Fungi</taxon>
        <taxon>Fungi incertae sedis</taxon>
        <taxon>Mucoromycota</taxon>
        <taxon>Mucoromycotina</taxon>
        <taxon>Mucoromycetes</taxon>
        <taxon>Mucorales</taxon>
        <taxon>Cunninghamellaceae</taxon>
        <taxon>Hesseltinella</taxon>
    </lineage>
</organism>
<dbReference type="Gene3D" id="1.10.1000.11">
    <property type="entry name" value="Arf Nucleotide-binding Site Opener,domain 2"/>
    <property type="match status" value="1"/>
</dbReference>
<dbReference type="PANTHER" id="PTHR10663">
    <property type="entry name" value="GUANYL-NUCLEOTIDE EXCHANGE FACTOR"/>
    <property type="match status" value="1"/>
</dbReference>
<sequence>MIVTSLPKRQDSLSRASTLASLPPVNPHTSFIDLTPKPTHPPIPGQKPLPVRGSSLSKLSYGVRPSTVMVAPPPLLDKPLLKTEVIAIGEELREELDDGDTTDTSSYLTAGDDDLGADSPVRPPFMSRSSSQQSCLTDYVSIIEEEDDSIESSLLQWKRQSTLQLAAPAMATLSRLDFQTKMNECLATLSTTSDLWADNAIFGELEIRLKQPTIQEKCQYAADRLWSEDTSLMELHRVAAFLGKNELFNHTVCQLFLAKFDFAHRRLDLAFRQFCAKVYLKAEAQEIDRILEAFAYRYWHCNQDARLLYNADVVYAVVYSLMLLNTDLHIAPGHMRMSKAHFCENTMVTILNNVKTEHAAYLPGGLTQWKQDLQQFLRDMYQSIKSQSIVQPQMKKSRSFLQRIDSFKLASQTKAGDKTQEAESKIKQGINVPELSSRVRWRTANKLKPSTQQDWVKGHLHLKRGCLRLTIEKTTSKFSSIIKPAMQRAPDESTWTIELDHCLLTSGTLNNSFELHLNNSSHYEIECQDASLADQWKFGVWFWAAMVSKKPWDQPVSSCVYGWEVTPEELDTCTLSVWEPPSCSWSQQTDLRGSQPSITLESQLKWIQQELSSLQQEHDTHSQRFAPIIQLPTRLHVKKAQILTNWHEKNTSLIQQMDKYTQYKSAIEKYQGQRRLLHIDQGNFLEEINDLFKEISHQ</sequence>